<dbReference type="Gene3D" id="2.40.50.230">
    <property type="entry name" value="Gp5 N-terminal domain"/>
    <property type="match status" value="1"/>
</dbReference>
<reference evidence="6 7" key="1">
    <citation type="submission" date="2019-06" db="EMBL/GenBank/DDBJ databases">
        <title>Taxogenomics and systematics of the genus Pantoea.</title>
        <authorList>
            <person name="Tambong J.T."/>
        </authorList>
    </citation>
    <scope>NUCLEOTIDE SEQUENCE [LARGE SCALE GENOMIC DNA]</scope>
    <source>
        <strain evidence="6 7">LMG 2558</strain>
    </source>
</reference>
<dbReference type="InterPro" id="IPR006533">
    <property type="entry name" value="T6SS_Vgr_RhsGE"/>
</dbReference>
<dbReference type="SUPFAM" id="SSF69349">
    <property type="entry name" value="Phage fibre proteins"/>
    <property type="match status" value="1"/>
</dbReference>
<feature type="non-terminal residue" evidence="6">
    <location>
        <position position="1"/>
    </location>
</feature>
<evidence type="ECO:0000259" key="5">
    <source>
        <dbReference type="Pfam" id="PF22178"/>
    </source>
</evidence>
<name>A0ABY2ZGT4_9GAMM</name>
<dbReference type="Pfam" id="PF04717">
    <property type="entry name" value="Phage_base_V"/>
    <property type="match status" value="1"/>
</dbReference>
<dbReference type="EMBL" id="VHIZ01000007">
    <property type="protein sequence ID" value="TPV34360.1"/>
    <property type="molecule type" value="Genomic_DNA"/>
</dbReference>
<comment type="similarity">
    <text evidence="2">Belongs to the VgrG protein family.</text>
</comment>
<sequence length="210" mass="23434">PPETPWPKTHGPQTAKVVGPKGESIWTDRYGRVKVKFHWDRLAKGDDTSSCWVRVSSAWAGQGFGGVQIPRVGDEVVVDFINGDPDRPIITGRVYNEASMPPWNLPEDATRMGFMTRSKDGHNDNASFLFFEDKPGGELLNMHAEKDMNISVENDKTVSIDGCRTTKIGKDQSDEITGDATFHYKQKRTTTVDDIETNTFNNGENTTIKN</sequence>
<proteinExistence type="inferred from homology"/>
<feature type="domain" description="Gp5/Type VI secretion system Vgr C-terminal trimerisation" evidence="5">
    <location>
        <begin position="112"/>
        <end position="209"/>
    </location>
</feature>
<dbReference type="Pfam" id="PF22178">
    <property type="entry name" value="Gp5_trimer_C"/>
    <property type="match status" value="1"/>
</dbReference>
<dbReference type="InterPro" id="IPR050708">
    <property type="entry name" value="T6SS_VgrG/RHS"/>
</dbReference>
<dbReference type="PANTHER" id="PTHR32305:SF15">
    <property type="entry name" value="PROTEIN RHSA-RELATED"/>
    <property type="match status" value="1"/>
</dbReference>
<feature type="domain" description="Gp5/Type VI secretion system Vgr protein OB-fold" evidence="4">
    <location>
        <begin position="28"/>
        <end position="95"/>
    </location>
</feature>
<evidence type="ECO:0000259" key="4">
    <source>
        <dbReference type="Pfam" id="PF04717"/>
    </source>
</evidence>
<organism evidence="6 7">
    <name type="scientific">Pantoea anthophila</name>
    <dbReference type="NCBI Taxonomy" id="470931"/>
    <lineage>
        <taxon>Bacteria</taxon>
        <taxon>Pseudomonadati</taxon>
        <taxon>Pseudomonadota</taxon>
        <taxon>Gammaproteobacteria</taxon>
        <taxon>Enterobacterales</taxon>
        <taxon>Erwiniaceae</taxon>
        <taxon>Pantoea</taxon>
    </lineage>
</organism>
<dbReference type="Proteomes" id="UP000316142">
    <property type="component" value="Unassembled WGS sequence"/>
</dbReference>
<evidence type="ECO:0000256" key="2">
    <source>
        <dbReference type="ARBA" id="ARBA00005558"/>
    </source>
</evidence>
<dbReference type="NCBIfam" id="TIGR03361">
    <property type="entry name" value="VI_Rhs_Vgr"/>
    <property type="match status" value="1"/>
</dbReference>
<comment type="caution">
    <text evidence="6">The sequence shown here is derived from an EMBL/GenBank/DDBJ whole genome shotgun (WGS) entry which is preliminary data.</text>
</comment>
<feature type="non-terminal residue" evidence="6">
    <location>
        <position position="210"/>
    </location>
</feature>
<gene>
    <name evidence="6" type="primary">tssI</name>
    <name evidence="6" type="ORF">FJW00_00410</name>
</gene>
<dbReference type="SUPFAM" id="SSF69255">
    <property type="entry name" value="gp5 N-terminal domain-like"/>
    <property type="match status" value="1"/>
</dbReference>
<accession>A0ABY2ZGT4</accession>
<dbReference type="InterPro" id="IPR037026">
    <property type="entry name" value="Vgr_OB-fold_dom_sf"/>
</dbReference>
<protein>
    <submittedName>
        <fullName evidence="6">Type VI secretion system tip protein VgrG</fullName>
    </submittedName>
</protein>
<dbReference type="PANTHER" id="PTHR32305">
    <property type="match status" value="1"/>
</dbReference>
<keyword evidence="3" id="KW-0964">Secreted</keyword>
<comment type="subcellular location">
    <subcellularLocation>
        <location evidence="1">Secreted</location>
    </subcellularLocation>
</comment>
<evidence type="ECO:0000256" key="3">
    <source>
        <dbReference type="ARBA" id="ARBA00022525"/>
    </source>
</evidence>
<dbReference type="InterPro" id="IPR054030">
    <property type="entry name" value="Gp5_Vgr_C"/>
</dbReference>
<dbReference type="RefSeq" id="WP_140922726.1">
    <property type="nucleotide sequence ID" value="NZ_VHIZ01000007.1"/>
</dbReference>
<dbReference type="InterPro" id="IPR006531">
    <property type="entry name" value="Gp5/Vgr_OB"/>
</dbReference>
<keyword evidence="7" id="KW-1185">Reference proteome</keyword>
<evidence type="ECO:0000313" key="6">
    <source>
        <dbReference type="EMBL" id="TPV34360.1"/>
    </source>
</evidence>
<evidence type="ECO:0000313" key="7">
    <source>
        <dbReference type="Proteomes" id="UP000316142"/>
    </source>
</evidence>
<evidence type="ECO:0000256" key="1">
    <source>
        <dbReference type="ARBA" id="ARBA00004613"/>
    </source>
</evidence>
<dbReference type="NCBIfam" id="TIGR01646">
    <property type="entry name" value="vgr_GE"/>
    <property type="match status" value="1"/>
</dbReference>
<dbReference type="InterPro" id="IPR017847">
    <property type="entry name" value="T6SS_RhsGE_Vgr_subset"/>
</dbReference>